<feature type="region of interest" description="Disordered" evidence="5">
    <location>
        <begin position="298"/>
        <end position="368"/>
    </location>
</feature>
<dbReference type="InterPro" id="IPR019787">
    <property type="entry name" value="Znf_PHD-finger"/>
</dbReference>
<evidence type="ECO:0000256" key="3">
    <source>
        <dbReference type="ARBA" id="ARBA00022833"/>
    </source>
</evidence>
<evidence type="ECO:0000256" key="2">
    <source>
        <dbReference type="ARBA" id="ARBA00022771"/>
    </source>
</evidence>
<evidence type="ECO:0000313" key="9">
    <source>
        <dbReference type="Proteomes" id="UP000799538"/>
    </source>
</evidence>
<feature type="compositionally biased region" description="Low complexity" evidence="5">
    <location>
        <begin position="319"/>
        <end position="328"/>
    </location>
</feature>
<organism evidence="8 9">
    <name type="scientific">Elsinoe ampelina</name>
    <dbReference type="NCBI Taxonomy" id="302913"/>
    <lineage>
        <taxon>Eukaryota</taxon>
        <taxon>Fungi</taxon>
        <taxon>Dikarya</taxon>
        <taxon>Ascomycota</taxon>
        <taxon>Pezizomycotina</taxon>
        <taxon>Dothideomycetes</taxon>
        <taxon>Dothideomycetidae</taxon>
        <taxon>Myriangiales</taxon>
        <taxon>Elsinoaceae</taxon>
        <taxon>Elsinoe</taxon>
    </lineage>
</organism>
<proteinExistence type="predicted"/>
<dbReference type="InterPro" id="IPR001965">
    <property type="entry name" value="Znf_PHD"/>
</dbReference>
<reference evidence="9" key="1">
    <citation type="journal article" date="2020" name="Stud. Mycol.">
        <title>101 Dothideomycetes genomes: A test case for predicting lifestyles and emergence of pathogens.</title>
        <authorList>
            <person name="Haridas S."/>
            <person name="Albert R."/>
            <person name="Binder M."/>
            <person name="Bloem J."/>
            <person name="LaButti K."/>
            <person name="Salamov A."/>
            <person name="Andreopoulos B."/>
            <person name="Baker S."/>
            <person name="Barry K."/>
            <person name="Bills G."/>
            <person name="Bluhm B."/>
            <person name="Cannon C."/>
            <person name="Castanera R."/>
            <person name="Culley D."/>
            <person name="Daum C."/>
            <person name="Ezra D."/>
            <person name="Gonzalez J."/>
            <person name="Henrissat B."/>
            <person name="Kuo A."/>
            <person name="Liang C."/>
            <person name="Lipzen A."/>
            <person name="Lutzoni F."/>
            <person name="Magnuson J."/>
            <person name="Mondo S."/>
            <person name="Nolan M."/>
            <person name="Ohm R."/>
            <person name="Pangilinan J."/>
            <person name="Park H.-J."/>
            <person name="Ramirez L."/>
            <person name="Alfaro M."/>
            <person name="Sun H."/>
            <person name="Tritt A."/>
            <person name="Yoshinaga Y."/>
            <person name="Zwiers L.-H."/>
            <person name="Turgeon B."/>
            <person name="Goodwin S."/>
            <person name="Spatafora J."/>
            <person name="Crous P."/>
            <person name="Grigoriev I."/>
        </authorList>
    </citation>
    <scope>NUCLEOTIDE SEQUENCE [LARGE SCALE GENOMIC DNA]</scope>
    <source>
        <strain evidence="9">CECT 20119</strain>
    </source>
</reference>
<feature type="compositionally biased region" description="Polar residues" evidence="5">
    <location>
        <begin position="486"/>
        <end position="498"/>
    </location>
</feature>
<evidence type="ECO:0000313" key="8">
    <source>
        <dbReference type="EMBL" id="KAF2225124.1"/>
    </source>
</evidence>
<dbReference type="EMBL" id="ML992504">
    <property type="protein sequence ID" value="KAF2225124.1"/>
    <property type="molecule type" value="Genomic_DNA"/>
</dbReference>
<dbReference type="SUPFAM" id="SSF57903">
    <property type="entry name" value="FYVE/PHD zinc finger"/>
    <property type="match status" value="1"/>
</dbReference>
<sequence>MPDMAEDCIVCLGNLRTNKPEDNDEPSSPGSRASSPRHQIQTRTSGKAITDSERIAHLLPCKHDLHDECLKPWVERANSCPICRSTFNEVEVKDYIDGPTVTSYAVQDKQQQAEVDTVPVHDQSLFEEDGLCIICGTINDEHELMYCDGCDRAVHIFCAGDDEEPADIYYCRDCCHRLDAGGILPMAGGQEHGNTRSRRTNETRRISRRHQRQPNSDWARVWQTVWDRLNLDLDFPFDEEPAEARRTPAQRRDFTAWERRLRVANHQGAASRFKAAAPALLNREEPAESQEEIRAWNAFEKARDASNDLPTRRKRKATASPASPQEPEAAQDRKLKRPRTQAMRALSGVPSNPRPLPESSTQAQTRQPGFLSSLLQEVERRTAASDPTSPTTAQPDDQTSAGPMSSPDWSPVTSNHASPRGGSVTPPPLLLPRPAVTPLSSYVRPPMSPPIAFSPFSPVDESGSRSRRHARGRASRQQSPSREHSPQSPTRLSYSTKAEVQRMVKSALGSRYRDQEITKDQYTDINRDVSRLLYEQIDDANDLADYDSRNRLQKLAADEVQKAVDALGS</sequence>
<dbReference type="Pfam" id="PF13639">
    <property type="entry name" value="zf-RING_2"/>
    <property type="match status" value="1"/>
</dbReference>
<keyword evidence="3" id="KW-0862">Zinc</keyword>
<dbReference type="InterPro" id="IPR047157">
    <property type="entry name" value="PHRF1/Atg35"/>
</dbReference>
<dbReference type="AlphaFoldDB" id="A0A6A6GHB4"/>
<dbReference type="PANTHER" id="PTHR12618">
    <property type="entry name" value="PHD AND RING FINGER DOMAIN-CONTAINING PROTEIN 1"/>
    <property type="match status" value="1"/>
</dbReference>
<feature type="region of interest" description="Disordered" evidence="5">
    <location>
        <begin position="186"/>
        <end position="213"/>
    </location>
</feature>
<dbReference type="SUPFAM" id="SSF57850">
    <property type="entry name" value="RING/U-box"/>
    <property type="match status" value="1"/>
</dbReference>
<gene>
    <name evidence="8" type="ORF">BDZ85DRAFT_259686</name>
</gene>
<dbReference type="InterPro" id="IPR013083">
    <property type="entry name" value="Znf_RING/FYVE/PHD"/>
</dbReference>
<feature type="region of interest" description="Disordered" evidence="5">
    <location>
        <begin position="452"/>
        <end position="499"/>
    </location>
</feature>
<evidence type="ECO:0000256" key="1">
    <source>
        <dbReference type="ARBA" id="ARBA00022723"/>
    </source>
</evidence>
<feature type="compositionally biased region" description="Basic residues" evidence="5">
    <location>
        <begin position="465"/>
        <end position="474"/>
    </location>
</feature>
<dbReference type="InterPro" id="IPR011011">
    <property type="entry name" value="Znf_FYVE_PHD"/>
</dbReference>
<feature type="region of interest" description="Disordered" evidence="5">
    <location>
        <begin position="380"/>
        <end position="431"/>
    </location>
</feature>
<keyword evidence="2 4" id="KW-0863">Zinc-finger</keyword>
<accession>A0A6A6GHB4</accession>
<feature type="compositionally biased region" description="Low complexity" evidence="5">
    <location>
        <begin position="26"/>
        <end position="37"/>
    </location>
</feature>
<dbReference type="OrthoDB" id="8062037at2759"/>
<dbReference type="Pfam" id="PF00628">
    <property type="entry name" value="PHD"/>
    <property type="match status" value="1"/>
</dbReference>
<feature type="compositionally biased region" description="Polar residues" evidence="5">
    <location>
        <begin position="358"/>
        <end position="367"/>
    </location>
</feature>
<dbReference type="GO" id="GO:0008270">
    <property type="term" value="F:zinc ion binding"/>
    <property type="evidence" value="ECO:0007669"/>
    <property type="project" value="UniProtKB-KW"/>
</dbReference>
<feature type="compositionally biased region" description="Low complexity" evidence="5">
    <location>
        <begin position="384"/>
        <end position="399"/>
    </location>
</feature>
<protein>
    <recommendedName>
        <fullName evidence="10">RING-type domain-containing protein</fullName>
    </recommendedName>
</protein>
<keyword evidence="9" id="KW-1185">Reference proteome</keyword>
<feature type="domain" description="PHD-type" evidence="6">
    <location>
        <begin position="129"/>
        <end position="177"/>
    </location>
</feature>
<evidence type="ECO:0008006" key="10">
    <source>
        <dbReference type="Google" id="ProtNLM"/>
    </source>
</evidence>
<dbReference type="SMART" id="SM00249">
    <property type="entry name" value="PHD"/>
    <property type="match status" value="1"/>
</dbReference>
<dbReference type="PROSITE" id="PS50016">
    <property type="entry name" value="ZF_PHD_2"/>
    <property type="match status" value="1"/>
</dbReference>
<feature type="compositionally biased region" description="Polar residues" evidence="5">
    <location>
        <begin position="400"/>
        <end position="417"/>
    </location>
</feature>
<dbReference type="PROSITE" id="PS01359">
    <property type="entry name" value="ZF_PHD_1"/>
    <property type="match status" value="1"/>
</dbReference>
<evidence type="ECO:0000256" key="5">
    <source>
        <dbReference type="SAM" id="MobiDB-lite"/>
    </source>
</evidence>
<dbReference type="InterPro" id="IPR019786">
    <property type="entry name" value="Zinc_finger_PHD-type_CS"/>
</dbReference>
<evidence type="ECO:0000256" key="4">
    <source>
        <dbReference type="PROSITE-ProRule" id="PRU00175"/>
    </source>
</evidence>
<dbReference type="InterPro" id="IPR001841">
    <property type="entry name" value="Znf_RING"/>
</dbReference>
<dbReference type="PROSITE" id="PS50089">
    <property type="entry name" value="ZF_RING_2"/>
    <property type="match status" value="1"/>
</dbReference>
<feature type="domain" description="RING-type" evidence="7">
    <location>
        <begin position="8"/>
        <end position="84"/>
    </location>
</feature>
<evidence type="ECO:0000259" key="6">
    <source>
        <dbReference type="PROSITE" id="PS50016"/>
    </source>
</evidence>
<dbReference type="SMART" id="SM00184">
    <property type="entry name" value="RING"/>
    <property type="match status" value="1"/>
</dbReference>
<feature type="region of interest" description="Disordered" evidence="5">
    <location>
        <begin position="16"/>
        <end position="49"/>
    </location>
</feature>
<dbReference type="Gene3D" id="3.30.40.10">
    <property type="entry name" value="Zinc/RING finger domain, C3HC4 (zinc finger)"/>
    <property type="match status" value="2"/>
</dbReference>
<name>A0A6A6GHB4_9PEZI</name>
<evidence type="ECO:0000259" key="7">
    <source>
        <dbReference type="PROSITE" id="PS50089"/>
    </source>
</evidence>
<feature type="compositionally biased region" description="Polar residues" evidence="5">
    <location>
        <begin position="38"/>
        <end position="47"/>
    </location>
</feature>
<dbReference type="PANTHER" id="PTHR12618:SF20">
    <property type="entry name" value="PHD AND RING FINGER DOMAIN-CONTAINING PROTEIN 1"/>
    <property type="match status" value="1"/>
</dbReference>
<keyword evidence="1" id="KW-0479">Metal-binding</keyword>
<dbReference type="Proteomes" id="UP000799538">
    <property type="component" value="Unassembled WGS sequence"/>
</dbReference>